<dbReference type="eggNOG" id="arCOG05610">
    <property type="taxonomic scope" value="Archaea"/>
</dbReference>
<organism evidence="1 2">
    <name type="scientific">Pyrobaculum ferrireducens</name>
    <dbReference type="NCBI Taxonomy" id="1104324"/>
    <lineage>
        <taxon>Archaea</taxon>
        <taxon>Thermoproteota</taxon>
        <taxon>Thermoprotei</taxon>
        <taxon>Thermoproteales</taxon>
        <taxon>Thermoproteaceae</taxon>
        <taxon>Pyrobaculum</taxon>
    </lineage>
</organism>
<name>G7VG82_9CREN</name>
<dbReference type="STRING" id="1104324.P186_2905"/>
<dbReference type="EMBL" id="CP003098">
    <property type="protein sequence ID" value="AET34281.1"/>
    <property type="molecule type" value="Genomic_DNA"/>
</dbReference>
<dbReference type="RefSeq" id="WP_014290106.1">
    <property type="nucleotide sequence ID" value="NC_016645.1"/>
</dbReference>
<keyword evidence="2" id="KW-1185">Reference proteome</keyword>
<evidence type="ECO:0000313" key="2">
    <source>
        <dbReference type="Proteomes" id="UP000005867"/>
    </source>
</evidence>
<evidence type="ECO:0000313" key="1">
    <source>
        <dbReference type="EMBL" id="AET34281.1"/>
    </source>
</evidence>
<dbReference type="BioCyc" id="PSP1104324:GJSN-2843-MONOMER"/>
<protein>
    <submittedName>
        <fullName evidence="1">Uncharacterized protein</fullName>
    </submittedName>
</protein>
<accession>G7VG82</accession>
<dbReference type="Proteomes" id="UP000005867">
    <property type="component" value="Chromosome"/>
</dbReference>
<proteinExistence type="predicted"/>
<dbReference type="GeneID" id="11594504"/>
<dbReference type="AlphaFoldDB" id="G7VG82"/>
<dbReference type="KEGG" id="pyr:P186_2905"/>
<dbReference type="OrthoDB" id="384375at2157"/>
<sequence length="130" mass="14540">MRRRGGRAGDRPDCRILNTALRRGLTASTAQWICRQAEALGISEREMLKAVLKAATHGVWLGEEEWRLLASTARGRLAKYAEYVARKVKQGYTVAEAVAEIENTPRRGDLTRLLDVVKTLALNIAQKIRP</sequence>
<reference evidence="1 2" key="1">
    <citation type="journal article" date="2012" name="J. Bacteriol.">
        <title>Complete genome sequence of strain 1860, a crenarchaeon of the genus pyrobaculum able to grow with various electron acceptors.</title>
        <authorList>
            <person name="Mardanov A.V."/>
            <person name="Gumerov V.M."/>
            <person name="Slobodkina G.B."/>
            <person name="Beletsky A.V."/>
            <person name="Bonch-Osmolovskaya E.A."/>
            <person name="Ravin N.V."/>
            <person name="Skryabin K.G."/>
        </authorList>
    </citation>
    <scope>NUCLEOTIDE SEQUENCE [LARGE SCALE GENOMIC DNA]</scope>
    <source>
        <strain evidence="1 2">1860</strain>
    </source>
</reference>
<gene>
    <name evidence="1" type="ORF">P186_2905</name>
</gene>
<dbReference type="HOGENOM" id="CLU_2140293_0_0_2"/>